<dbReference type="Proteomes" id="UP000676967">
    <property type="component" value="Chromosome"/>
</dbReference>
<evidence type="ECO:0000259" key="7">
    <source>
        <dbReference type="PROSITE" id="PS50893"/>
    </source>
</evidence>
<name>A0ABM7LT44_9ACTN</name>
<dbReference type="RefSeq" id="WP_189328878.1">
    <property type="nucleotide sequence ID" value="NZ_AP023356.1"/>
</dbReference>
<evidence type="ECO:0000256" key="6">
    <source>
        <dbReference type="SAM" id="MobiDB-lite"/>
    </source>
</evidence>
<keyword evidence="3" id="KW-0547">Nucleotide-binding</keyword>
<gene>
    <name evidence="8" type="ORF">Aiant_30800</name>
</gene>
<dbReference type="SUPFAM" id="SSF52540">
    <property type="entry name" value="P-loop containing nucleoside triphosphate hydrolases"/>
    <property type="match status" value="1"/>
</dbReference>
<reference evidence="8 9" key="1">
    <citation type="submission" date="2020-08" db="EMBL/GenBank/DDBJ databases">
        <title>Whole genome shotgun sequence of Actinoplanes ianthinogenes NBRC 13996.</title>
        <authorList>
            <person name="Komaki H."/>
            <person name="Tamura T."/>
        </authorList>
    </citation>
    <scope>NUCLEOTIDE SEQUENCE [LARGE SCALE GENOMIC DNA]</scope>
    <source>
        <strain evidence="8 9">NBRC 13996</strain>
    </source>
</reference>
<dbReference type="PANTHER" id="PTHR42711:SF16">
    <property type="entry name" value="ABC TRANSPORTER ATP-BINDING PROTEIN"/>
    <property type="match status" value="1"/>
</dbReference>
<evidence type="ECO:0000256" key="3">
    <source>
        <dbReference type="ARBA" id="ARBA00022741"/>
    </source>
</evidence>
<proteinExistence type="predicted"/>
<dbReference type="PROSITE" id="PS50893">
    <property type="entry name" value="ABC_TRANSPORTER_2"/>
    <property type="match status" value="1"/>
</dbReference>
<dbReference type="InterPro" id="IPR027417">
    <property type="entry name" value="P-loop_NTPase"/>
</dbReference>
<feature type="region of interest" description="Disordered" evidence="6">
    <location>
        <begin position="222"/>
        <end position="342"/>
    </location>
</feature>
<keyword evidence="5" id="KW-0046">Antibiotic resistance</keyword>
<dbReference type="InterPro" id="IPR003593">
    <property type="entry name" value="AAA+_ATPase"/>
</dbReference>
<feature type="domain" description="ABC transporter" evidence="7">
    <location>
        <begin position="1"/>
        <end position="221"/>
    </location>
</feature>
<evidence type="ECO:0000313" key="8">
    <source>
        <dbReference type="EMBL" id="BCJ42423.1"/>
    </source>
</evidence>
<feature type="compositionally biased region" description="Acidic residues" evidence="6">
    <location>
        <begin position="309"/>
        <end position="330"/>
    </location>
</feature>
<dbReference type="CDD" id="cd00267">
    <property type="entry name" value="ABC_ATPase"/>
    <property type="match status" value="1"/>
</dbReference>
<dbReference type="InterPro" id="IPR050763">
    <property type="entry name" value="ABC_transporter_ATP-binding"/>
</dbReference>
<dbReference type="Gene3D" id="3.40.50.300">
    <property type="entry name" value="P-loop containing nucleotide triphosphate hydrolases"/>
    <property type="match status" value="1"/>
</dbReference>
<keyword evidence="9" id="KW-1185">Reference proteome</keyword>
<evidence type="ECO:0000256" key="4">
    <source>
        <dbReference type="ARBA" id="ARBA00022840"/>
    </source>
</evidence>
<keyword evidence="2" id="KW-0813">Transport</keyword>
<dbReference type="Pfam" id="PF00005">
    <property type="entry name" value="ABC_tran"/>
    <property type="match status" value="1"/>
</dbReference>
<dbReference type="InterPro" id="IPR003439">
    <property type="entry name" value="ABC_transporter-like_ATP-bd"/>
</dbReference>
<feature type="compositionally biased region" description="Basic and acidic residues" evidence="6">
    <location>
        <begin position="331"/>
        <end position="342"/>
    </location>
</feature>
<accession>A0ABM7LT44</accession>
<dbReference type="SMART" id="SM00382">
    <property type="entry name" value="AAA"/>
    <property type="match status" value="1"/>
</dbReference>
<dbReference type="PANTHER" id="PTHR42711">
    <property type="entry name" value="ABC TRANSPORTER ATP-BINDING PROTEIN"/>
    <property type="match status" value="1"/>
</dbReference>
<evidence type="ECO:0000256" key="5">
    <source>
        <dbReference type="ARBA" id="ARBA00023251"/>
    </source>
</evidence>
<keyword evidence="4" id="KW-0067">ATP-binding</keyword>
<dbReference type="EMBL" id="AP023356">
    <property type="protein sequence ID" value="BCJ42423.1"/>
    <property type="molecule type" value="Genomic_DNA"/>
</dbReference>
<evidence type="ECO:0000256" key="1">
    <source>
        <dbReference type="ARBA" id="ARBA00004202"/>
    </source>
</evidence>
<evidence type="ECO:0000256" key="2">
    <source>
        <dbReference type="ARBA" id="ARBA00022448"/>
    </source>
</evidence>
<sequence length="342" mass="35446">MAVLSATGAGVRHHKRWLVRDLDLTVEAGETVAVVGPPGSGRTSTLLMLARRLRSSAGTVAVSGTAVLAHVAGVTDPEPVFTVLEHVEERLALLGRPRREAGAVPLHGLEPGLRGRELTPYQKQVLGLVLAGLAKPAVIALDGVDAGLDARERGELWGLLGELTAGGLAVLVTAREVDPARVSRVVHLSDPQAAEPGRVVVQSAEEYAATLNGWPFGASAAALREAAPQEAAPQEAAPQEAAPQEAAPHEAAPQEAAPQEAASDVAAPEEAASDVAAPEEAQPESAEPAATEPESTEPDDAEPKSAEPNDAEPNDAEPDDAEPEEELTEELAEKTEKERSGQ</sequence>
<organism evidence="8 9">
    <name type="scientific">Actinoplanes ianthinogenes</name>
    <dbReference type="NCBI Taxonomy" id="122358"/>
    <lineage>
        <taxon>Bacteria</taxon>
        <taxon>Bacillati</taxon>
        <taxon>Actinomycetota</taxon>
        <taxon>Actinomycetes</taxon>
        <taxon>Micromonosporales</taxon>
        <taxon>Micromonosporaceae</taxon>
        <taxon>Actinoplanes</taxon>
    </lineage>
</organism>
<comment type="subcellular location">
    <subcellularLocation>
        <location evidence="1">Cell membrane</location>
        <topology evidence="1">Peripheral membrane protein</topology>
    </subcellularLocation>
</comment>
<evidence type="ECO:0000313" key="9">
    <source>
        <dbReference type="Proteomes" id="UP000676967"/>
    </source>
</evidence>
<protein>
    <recommendedName>
        <fullName evidence="7">ABC transporter domain-containing protein</fullName>
    </recommendedName>
</protein>
<feature type="compositionally biased region" description="Low complexity" evidence="6">
    <location>
        <begin position="222"/>
        <end position="293"/>
    </location>
</feature>